<dbReference type="SUPFAM" id="SSF53756">
    <property type="entry name" value="UDP-Glycosyltransferase/glycogen phosphorylase"/>
    <property type="match status" value="1"/>
</dbReference>
<evidence type="ECO:0000256" key="2">
    <source>
        <dbReference type="ARBA" id="ARBA00022676"/>
    </source>
</evidence>
<gene>
    <name evidence="7" type="ORF">AMTR_s01218p00004850</name>
</gene>
<dbReference type="FunFam" id="3.40.50.2000:FF:000064">
    <property type="entry name" value="Glycosyltransferase"/>
    <property type="match status" value="1"/>
</dbReference>
<evidence type="ECO:0000256" key="1">
    <source>
        <dbReference type="ARBA" id="ARBA00009995"/>
    </source>
</evidence>
<accession>U5D7I9</accession>
<dbReference type="Gramene" id="ERN18434">
    <property type="protein sequence ID" value="ERN18434"/>
    <property type="gene ID" value="AMTR_s01218p00004850"/>
</dbReference>
<protein>
    <recommendedName>
        <fullName evidence="5">Glycosyltransferase</fullName>
        <ecNumber evidence="5">2.4.1.-</ecNumber>
    </recommendedName>
</protein>
<reference evidence="8" key="1">
    <citation type="journal article" date="2013" name="Science">
        <title>The Amborella genome and the evolution of flowering plants.</title>
        <authorList>
            <consortium name="Amborella Genome Project"/>
        </authorList>
    </citation>
    <scope>NUCLEOTIDE SEQUENCE [LARGE SCALE GENOMIC DNA]</scope>
</reference>
<evidence type="ECO:0000256" key="4">
    <source>
        <dbReference type="RuleBase" id="RU003718"/>
    </source>
</evidence>
<dbReference type="EMBL" id="KI392123">
    <property type="protein sequence ID" value="ERN18434.1"/>
    <property type="molecule type" value="Genomic_DNA"/>
</dbReference>
<evidence type="ECO:0000313" key="7">
    <source>
        <dbReference type="EMBL" id="ERN18434.1"/>
    </source>
</evidence>
<dbReference type="FunFam" id="3.40.50.2000:FF:000103">
    <property type="entry name" value="Glycosyltransferase"/>
    <property type="match status" value="1"/>
</dbReference>
<dbReference type="PANTHER" id="PTHR48047:SF107">
    <property type="entry name" value="UDP-GLYCOSYLTRANSFERASE 92A1-LIKE"/>
    <property type="match status" value="1"/>
</dbReference>
<dbReference type="CDD" id="cd03784">
    <property type="entry name" value="GT1_Gtf-like"/>
    <property type="match status" value="1"/>
</dbReference>
<dbReference type="InterPro" id="IPR058980">
    <property type="entry name" value="Glyco_transf_N"/>
</dbReference>
<evidence type="ECO:0000313" key="8">
    <source>
        <dbReference type="Proteomes" id="UP000017836"/>
    </source>
</evidence>
<organism evidence="7 8">
    <name type="scientific">Amborella trichopoda</name>
    <dbReference type="NCBI Taxonomy" id="13333"/>
    <lineage>
        <taxon>Eukaryota</taxon>
        <taxon>Viridiplantae</taxon>
        <taxon>Streptophyta</taxon>
        <taxon>Embryophyta</taxon>
        <taxon>Tracheophyta</taxon>
        <taxon>Spermatophyta</taxon>
        <taxon>Magnoliopsida</taxon>
        <taxon>Amborellales</taxon>
        <taxon>Amborellaceae</taxon>
        <taxon>Amborella</taxon>
    </lineage>
</organism>
<evidence type="ECO:0000259" key="6">
    <source>
        <dbReference type="Pfam" id="PF26168"/>
    </source>
</evidence>
<dbReference type="KEGG" id="atr:18446802"/>
<dbReference type="PANTHER" id="PTHR48047">
    <property type="entry name" value="GLYCOSYLTRANSFERASE"/>
    <property type="match status" value="1"/>
</dbReference>
<keyword evidence="8" id="KW-1185">Reference proteome</keyword>
<feature type="domain" description="Glycosyltransferase N-terminal" evidence="6">
    <location>
        <begin position="6"/>
        <end position="136"/>
    </location>
</feature>
<comment type="similarity">
    <text evidence="1 4">Belongs to the UDP-glycosyltransferase family.</text>
</comment>
<keyword evidence="3 4" id="KW-0808">Transferase</keyword>
<dbReference type="eggNOG" id="KOG1192">
    <property type="taxonomic scope" value="Eukaryota"/>
</dbReference>
<dbReference type="GO" id="GO:0035251">
    <property type="term" value="F:UDP-glucosyltransferase activity"/>
    <property type="evidence" value="ECO:0000318"/>
    <property type="project" value="GO_Central"/>
</dbReference>
<evidence type="ECO:0000256" key="3">
    <source>
        <dbReference type="ARBA" id="ARBA00022679"/>
    </source>
</evidence>
<keyword evidence="2 4" id="KW-0328">Glycosyltransferase</keyword>
<dbReference type="EC" id="2.4.1.-" evidence="5"/>
<dbReference type="OMA" id="ARMNERK"/>
<dbReference type="AlphaFoldDB" id="U5D7I9"/>
<name>U5D7I9_AMBTC</name>
<dbReference type="PROSITE" id="PS00375">
    <property type="entry name" value="UDPGT"/>
    <property type="match status" value="1"/>
</dbReference>
<dbReference type="Proteomes" id="UP000017836">
    <property type="component" value="Unassembled WGS sequence"/>
</dbReference>
<dbReference type="InterPro" id="IPR002213">
    <property type="entry name" value="UDP_glucos_trans"/>
</dbReference>
<dbReference type="HOGENOM" id="CLU_001724_2_2_1"/>
<dbReference type="Pfam" id="PF26168">
    <property type="entry name" value="Glyco_transf_N"/>
    <property type="match status" value="1"/>
</dbReference>
<sequence>MVVEHVVMMPFMAQGHLIPFAALAELLSELHSLKITLVNTPHNASKLRSMMNPKAAGAIDVAELPFSSADHGLPPDAENTDALPYPLILRLFEASETLEPAFESLISDVARKDGRLPLCIVADVFCGWTVLVAERLGIHHVVFTTCGAFGTLGYASTWLHLPHVGTDADEFPVPGMPGVRLHRTQLASHLRVADGKDGWSIFLQKHISLSMHRSRGDMLCNTVAELEPDGIRLLQTMTGSRVLPIGPLLPLSLFSENWARERGGKPLGISAESCIAWLDTQPLRSVLYVSFGSQNTVSRWQLKELALGLEASGAGFIWVVRPPLEFPMTAEFRSEWLPEGFEERVKDRGLIVKGWAPQLAILSHKGTGAFLSHCGWNSVLESLSQGVPLIGWPMAGEQFYNTIMLGDEKVGVCVEVGRGKEVGVDREKVARVVAEVVKGEKGAEMRRKAAEMREDLRKGMAEEESGGGSSLRALDEFVASIVSPHVHFVA</sequence>
<evidence type="ECO:0000256" key="5">
    <source>
        <dbReference type="RuleBase" id="RU362057"/>
    </source>
</evidence>
<dbReference type="OrthoDB" id="5835829at2759"/>
<dbReference type="Gene3D" id="3.40.50.2000">
    <property type="entry name" value="Glycogen Phosphorylase B"/>
    <property type="match status" value="2"/>
</dbReference>
<dbReference type="Pfam" id="PF00201">
    <property type="entry name" value="UDPGT"/>
    <property type="match status" value="1"/>
</dbReference>
<dbReference type="InterPro" id="IPR035595">
    <property type="entry name" value="UDP_glycos_trans_CS"/>
</dbReference>
<proteinExistence type="inferred from homology"/>